<comment type="caution">
    <text evidence="3">The sequence shown here is derived from an EMBL/GenBank/DDBJ whole genome shotgun (WGS) entry which is preliminary data.</text>
</comment>
<keyword evidence="2" id="KW-0732">Signal</keyword>
<proteinExistence type="predicted"/>
<reference evidence="3" key="1">
    <citation type="journal article" date="2023" name="Science">
        <title>Genome structures resolve the early diversification of teleost fishes.</title>
        <authorList>
            <person name="Parey E."/>
            <person name="Louis A."/>
            <person name="Montfort J."/>
            <person name="Bouchez O."/>
            <person name="Roques C."/>
            <person name="Iampietro C."/>
            <person name="Lluch J."/>
            <person name="Castinel A."/>
            <person name="Donnadieu C."/>
            <person name="Desvignes T."/>
            <person name="Floi Bucao C."/>
            <person name="Jouanno E."/>
            <person name="Wen M."/>
            <person name="Mejri S."/>
            <person name="Dirks R."/>
            <person name="Jansen H."/>
            <person name="Henkel C."/>
            <person name="Chen W.J."/>
            <person name="Zahm M."/>
            <person name="Cabau C."/>
            <person name="Klopp C."/>
            <person name="Thompson A.W."/>
            <person name="Robinson-Rechavi M."/>
            <person name="Braasch I."/>
            <person name="Lecointre G."/>
            <person name="Bobe J."/>
            <person name="Postlethwait J.H."/>
            <person name="Berthelot C."/>
            <person name="Roest Crollius H."/>
            <person name="Guiguen Y."/>
        </authorList>
    </citation>
    <scope>NUCLEOTIDE SEQUENCE</scope>
    <source>
        <strain evidence="3">NC1722</strain>
    </source>
</reference>
<protein>
    <recommendedName>
        <fullName evidence="5">Secreted protein</fullName>
    </recommendedName>
</protein>
<feature type="region of interest" description="Disordered" evidence="1">
    <location>
        <begin position="35"/>
        <end position="63"/>
    </location>
</feature>
<evidence type="ECO:0008006" key="5">
    <source>
        <dbReference type="Google" id="ProtNLM"/>
    </source>
</evidence>
<feature type="signal peptide" evidence="2">
    <location>
        <begin position="1"/>
        <end position="19"/>
    </location>
</feature>
<gene>
    <name evidence="3" type="ORF">AAFF_G00167330</name>
</gene>
<evidence type="ECO:0000313" key="3">
    <source>
        <dbReference type="EMBL" id="KAJ8386784.1"/>
    </source>
</evidence>
<dbReference type="Proteomes" id="UP001221898">
    <property type="component" value="Unassembled WGS sequence"/>
</dbReference>
<sequence length="103" mass="11163">MFLASVTACTLFLFNVVVVMDLCRRHLCCSLARRRARKRKEGRGEDGRREWALKRSGGTGSMSVCPSLSPLWCSQCTANRGRGHGKRAALSIGPSPTGVAALL</sequence>
<name>A0AAD7RM96_9TELE</name>
<keyword evidence="4" id="KW-1185">Reference proteome</keyword>
<evidence type="ECO:0000256" key="1">
    <source>
        <dbReference type="SAM" id="MobiDB-lite"/>
    </source>
</evidence>
<accession>A0AAD7RM96</accession>
<dbReference type="EMBL" id="JAINUG010000223">
    <property type="protein sequence ID" value="KAJ8386784.1"/>
    <property type="molecule type" value="Genomic_DNA"/>
</dbReference>
<evidence type="ECO:0000256" key="2">
    <source>
        <dbReference type="SAM" id="SignalP"/>
    </source>
</evidence>
<evidence type="ECO:0000313" key="4">
    <source>
        <dbReference type="Proteomes" id="UP001221898"/>
    </source>
</evidence>
<dbReference type="AlphaFoldDB" id="A0AAD7RM96"/>
<feature type="chain" id="PRO_5041904284" description="Secreted protein" evidence="2">
    <location>
        <begin position="20"/>
        <end position="103"/>
    </location>
</feature>
<organism evidence="3 4">
    <name type="scientific">Aldrovandia affinis</name>
    <dbReference type="NCBI Taxonomy" id="143900"/>
    <lineage>
        <taxon>Eukaryota</taxon>
        <taxon>Metazoa</taxon>
        <taxon>Chordata</taxon>
        <taxon>Craniata</taxon>
        <taxon>Vertebrata</taxon>
        <taxon>Euteleostomi</taxon>
        <taxon>Actinopterygii</taxon>
        <taxon>Neopterygii</taxon>
        <taxon>Teleostei</taxon>
        <taxon>Notacanthiformes</taxon>
        <taxon>Halosauridae</taxon>
        <taxon>Aldrovandia</taxon>
    </lineage>
</organism>
<feature type="compositionally biased region" description="Basic and acidic residues" evidence="1">
    <location>
        <begin position="42"/>
        <end position="53"/>
    </location>
</feature>